<dbReference type="Pfam" id="PF11255">
    <property type="entry name" value="DUF3054"/>
    <property type="match status" value="1"/>
</dbReference>
<feature type="transmembrane region" description="Helical" evidence="1">
    <location>
        <begin position="19"/>
        <end position="37"/>
    </location>
</feature>
<keyword evidence="1" id="KW-1133">Transmembrane helix</keyword>
<evidence type="ECO:0000313" key="3">
    <source>
        <dbReference type="Proteomes" id="UP001418444"/>
    </source>
</evidence>
<dbReference type="Proteomes" id="UP001418444">
    <property type="component" value="Unassembled WGS sequence"/>
</dbReference>
<protein>
    <submittedName>
        <fullName evidence="2">DUF3054 domain-containing protein</fullName>
    </submittedName>
</protein>
<dbReference type="InterPro" id="IPR021414">
    <property type="entry name" value="DUF3054"/>
</dbReference>
<keyword evidence="3" id="KW-1185">Reference proteome</keyword>
<feature type="transmembrane region" description="Helical" evidence="1">
    <location>
        <begin position="90"/>
        <end position="108"/>
    </location>
</feature>
<keyword evidence="1" id="KW-0812">Transmembrane</keyword>
<reference evidence="3" key="1">
    <citation type="journal article" date="2019" name="Int. J. Syst. Evol. Microbiol.">
        <title>The Global Catalogue of Microorganisms (GCM) 10K type strain sequencing project: providing services to taxonomists for standard genome sequencing and annotation.</title>
        <authorList>
            <consortium name="The Broad Institute Genomics Platform"/>
            <consortium name="The Broad Institute Genome Sequencing Center for Infectious Disease"/>
            <person name="Wu L."/>
            <person name="Ma J."/>
        </authorList>
    </citation>
    <scope>NUCLEOTIDE SEQUENCE [LARGE SCALE GENOMIC DNA]</scope>
    <source>
        <strain evidence="3">JCM 16923</strain>
    </source>
</reference>
<gene>
    <name evidence="2" type="ORF">GCM10022231_04920</name>
</gene>
<name>A0ABP7NMM5_9ACTN</name>
<proteinExistence type="predicted"/>
<feature type="transmembrane region" description="Helical" evidence="1">
    <location>
        <begin position="49"/>
        <end position="69"/>
    </location>
</feature>
<evidence type="ECO:0000313" key="2">
    <source>
        <dbReference type="EMBL" id="GAA3950237.1"/>
    </source>
</evidence>
<dbReference type="PANTHER" id="PTHR35283">
    <property type="entry name" value="T12C22.21 PROTEIN"/>
    <property type="match status" value="1"/>
</dbReference>
<dbReference type="PANTHER" id="PTHR35283:SF3">
    <property type="entry name" value="T12C22.21 PROTEIN"/>
    <property type="match status" value="1"/>
</dbReference>
<dbReference type="EMBL" id="BAAAZW010000001">
    <property type="protein sequence ID" value="GAA3950237.1"/>
    <property type="molecule type" value="Genomic_DNA"/>
</dbReference>
<keyword evidence="1" id="KW-0472">Membrane</keyword>
<dbReference type="RefSeq" id="WP_344780231.1">
    <property type="nucleotide sequence ID" value="NZ_BAAAZW010000001.1"/>
</dbReference>
<accession>A0ABP7NMM5</accession>
<comment type="caution">
    <text evidence="2">The sequence shown here is derived from an EMBL/GenBank/DDBJ whole genome shotgun (WGS) entry which is preliminary data.</text>
</comment>
<sequence>MTTPAADDPAARRAPAKTLGLAAICDIVVICVFAAVGRSSHDEHLGVSGVWQTAWPFLVGAAIGWLITLAVARGRAPVAGAFTGWSPERLWPAGVVIWISTVVIGMLVRSASGGGVAAAFVVVASIATAVLLLGWRLLAAVVRSRRPNDVAADSAP</sequence>
<evidence type="ECO:0000256" key="1">
    <source>
        <dbReference type="SAM" id="Phobius"/>
    </source>
</evidence>
<feature type="transmembrane region" description="Helical" evidence="1">
    <location>
        <begin position="114"/>
        <end position="138"/>
    </location>
</feature>
<organism evidence="2 3">
    <name type="scientific">Gordonia caeni</name>
    <dbReference type="NCBI Taxonomy" id="1007097"/>
    <lineage>
        <taxon>Bacteria</taxon>
        <taxon>Bacillati</taxon>
        <taxon>Actinomycetota</taxon>
        <taxon>Actinomycetes</taxon>
        <taxon>Mycobacteriales</taxon>
        <taxon>Gordoniaceae</taxon>
        <taxon>Gordonia</taxon>
    </lineage>
</organism>